<evidence type="ECO:0000256" key="1">
    <source>
        <dbReference type="ARBA" id="ARBA00004604"/>
    </source>
</evidence>
<dbReference type="PROSITE" id="PS50077">
    <property type="entry name" value="HEAT_REPEAT"/>
    <property type="match status" value="1"/>
</dbReference>
<dbReference type="InterPro" id="IPR011989">
    <property type="entry name" value="ARM-like"/>
</dbReference>
<dbReference type="PANTHER" id="PTHR13457">
    <property type="entry name" value="BAP28"/>
    <property type="match status" value="1"/>
</dbReference>
<comment type="subcellular location">
    <subcellularLocation>
        <location evidence="1 9">Nucleus</location>
        <location evidence="1 9">Nucleolus</location>
    </subcellularLocation>
</comment>
<evidence type="ECO:0000256" key="3">
    <source>
        <dbReference type="ARBA" id="ARBA00015399"/>
    </source>
</evidence>
<evidence type="ECO:0000256" key="8">
    <source>
        <dbReference type="PROSITE-ProRule" id="PRU00103"/>
    </source>
</evidence>
<evidence type="ECO:0000256" key="4">
    <source>
        <dbReference type="ARBA" id="ARBA00022517"/>
    </source>
</evidence>
<evidence type="ECO:0000313" key="13">
    <source>
        <dbReference type="Proteomes" id="UP000189274"/>
    </source>
</evidence>
<comment type="caution">
    <text evidence="12">The sequence shown here is derived from an EMBL/GenBank/DDBJ whole genome shotgun (WGS) entry which is preliminary data.</text>
</comment>
<proteinExistence type="inferred from homology"/>
<dbReference type="GO" id="GO:0030515">
    <property type="term" value="F:snoRNA binding"/>
    <property type="evidence" value="ECO:0007669"/>
    <property type="project" value="TreeGrafter"/>
</dbReference>
<dbReference type="InterPro" id="IPR040191">
    <property type="entry name" value="UTP10"/>
</dbReference>
<dbReference type="GO" id="GO:0000462">
    <property type="term" value="P:maturation of SSU-rRNA from tricistronic rRNA transcript (SSU-rRNA, 5.8S rRNA, LSU-rRNA)"/>
    <property type="evidence" value="ECO:0007669"/>
    <property type="project" value="TreeGrafter"/>
</dbReference>
<feature type="region of interest" description="Disordered" evidence="10">
    <location>
        <begin position="1081"/>
        <end position="1108"/>
    </location>
</feature>
<dbReference type="VEuPathDB" id="FungiDB:C5L36_0A00825"/>
<dbReference type="Pfam" id="PF23243">
    <property type="entry name" value="HEAT_HEATR1"/>
    <property type="match status" value="1"/>
</dbReference>
<evidence type="ECO:0000256" key="10">
    <source>
        <dbReference type="SAM" id="MobiDB-lite"/>
    </source>
</evidence>
<evidence type="ECO:0000256" key="6">
    <source>
        <dbReference type="ARBA" id="ARBA00023242"/>
    </source>
</evidence>
<keyword evidence="6 9" id="KW-0539">Nucleus</keyword>
<dbReference type="EMBL" id="MQVM01000019">
    <property type="protein sequence ID" value="ONH72694.1"/>
    <property type="molecule type" value="Genomic_DNA"/>
</dbReference>
<evidence type="ECO:0000259" key="11">
    <source>
        <dbReference type="SMART" id="SM01036"/>
    </source>
</evidence>
<dbReference type="GO" id="GO:0034455">
    <property type="term" value="C:t-UTP complex"/>
    <property type="evidence" value="ECO:0007669"/>
    <property type="project" value="TreeGrafter"/>
</dbReference>
<dbReference type="GO" id="GO:0030686">
    <property type="term" value="C:90S preribosome"/>
    <property type="evidence" value="ECO:0007669"/>
    <property type="project" value="TreeGrafter"/>
</dbReference>
<comment type="similarity">
    <text evidence="2 9">Belongs to the HEATR1/UTP10 family.</text>
</comment>
<dbReference type="Pfam" id="PF08146">
    <property type="entry name" value="BP28CT"/>
    <property type="match status" value="1"/>
</dbReference>
<dbReference type="InterPro" id="IPR012954">
    <property type="entry name" value="BP28_C_dom"/>
</dbReference>
<dbReference type="PANTHER" id="PTHR13457:SF1">
    <property type="entry name" value="HEAT REPEAT-CONTAINING PROTEIN 1"/>
    <property type="match status" value="1"/>
</dbReference>
<evidence type="ECO:0000256" key="9">
    <source>
        <dbReference type="RuleBase" id="RU367065"/>
    </source>
</evidence>
<protein>
    <recommendedName>
        <fullName evidence="3 9">U3 small nucleolar RNA-associated protein 10</fullName>
    </recommendedName>
</protein>
<dbReference type="InterPro" id="IPR016024">
    <property type="entry name" value="ARM-type_fold"/>
</dbReference>
<dbReference type="Gene3D" id="1.25.10.10">
    <property type="entry name" value="Leucine-rich Repeat Variant"/>
    <property type="match status" value="3"/>
</dbReference>
<evidence type="ECO:0000313" key="12">
    <source>
        <dbReference type="EMBL" id="ONH72694.1"/>
    </source>
</evidence>
<keyword evidence="4 9" id="KW-0690">Ribosome biogenesis</keyword>
<reference evidence="13" key="1">
    <citation type="journal article" date="2017" name="Genome Announc.">
        <title>Genome sequences of Cyberlindnera fabianii 65, Pichia kudriavzevii 129, and Saccharomyces cerevisiae 131 isolated from fermented masau fruits in Zimbabwe.</title>
        <authorList>
            <person name="van Rijswijck I.M.H."/>
            <person name="Derks M.F.L."/>
            <person name="Abee T."/>
            <person name="de Ridder D."/>
            <person name="Smid E.J."/>
        </authorList>
    </citation>
    <scope>NUCLEOTIDE SEQUENCE [LARGE SCALE GENOMIC DNA]</scope>
    <source>
        <strain evidence="13">129</strain>
    </source>
</reference>
<organism evidence="12 13">
    <name type="scientific">Pichia kudriavzevii</name>
    <name type="common">Yeast</name>
    <name type="synonym">Issatchenkia orientalis</name>
    <dbReference type="NCBI Taxonomy" id="4909"/>
    <lineage>
        <taxon>Eukaryota</taxon>
        <taxon>Fungi</taxon>
        <taxon>Dikarya</taxon>
        <taxon>Ascomycota</taxon>
        <taxon>Saccharomycotina</taxon>
        <taxon>Pichiomycetes</taxon>
        <taxon>Pichiales</taxon>
        <taxon>Pichiaceae</taxon>
        <taxon>Pichia</taxon>
    </lineage>
</organism>
<dbReference type="Proteomes" id="UP000189274">
    <property type="component" value="Unassembled WGS sequence"/>
</dbReference>
<evidence type="ECO:0000256" key="7">
    <source>
        <dbReference type="ARBA" id="ARBA00023274"/>
    </source>
</evidence>
<dbReference type="VEuPathDB" id="FungiDB:C5L36_0A00820"/>
<dbReference type="GO" id="GO:0032040">
    <property type="term" value="C:small-subunit processome"/>
    <property type="evidence" value="ECO:0007669"/>
    <property type="project" value="TreeGrafter"/>
</dbReference>
<name>A0A1V2LKV3_PICKU</name>
<dbReference type="InterPro" id="IPR056473">
    <property type="entry name" value="HEAT_Utp10/HEAT1"/>
</dbReference>
<dbReference type="GO" id="GO:0045943">
    <property type="term" value="P:positive regulation of transcription by RNA polymerase I"/>
    <property type="evidence" value="ECO:0007669"/>
    <property type="project" value="TreeGrafter"/>
</dbReference>
<dbReference type="Pfam" id="PF12397">
    <property type="entry name" value="U3snoRNP10"/>
    <property type="match status" value="1"/>
</dbReference>
<sequence length="2027" mass="227674">MGDQAYQNFQQHQQQYQNEHNTQLGSIVDLNPVFQEINNIDQGYINIQPPPTVNAPIIPTQKTFKYANDCSISIGCTPSGFTTILLHIRDTPYFGVGTIYSLSALELKDATIYYNSKHDFLLEEDIDPNSISPLDLDKDRRLHKICIYKLNETGEYRIDFVKLAKTGIEELDRQDPWKDFNDMRNQGAGDRQVEMMRKFINILSTSRNEPDIIVTSSIPEKSPDLKPCVGIMDISSQSIDYKTEAKSNISTAVTMTSLSQQLAGIAQRTKAVALDRKRRTKIHGVSFLNDPTIAATQDYETIYYDALDALERLESIDRRFGKFKNSIFSLTSIQIDRHVQSQEENENLTKTINAFLSLLAPYWHLAVAIRAAEWPLRRFQMNIYNAEHLLLTTLPYFDQPVFPRILYVVNDLPKLFTWAVNFKKSNSNPSMNSMIKVFTDVDFFNLYSKFLQDELHHKSNFTKQLVFYVSMTISSIAALSSSTSDKLNSLIPYALETVSSLLSSKNDDCKTAAYTILIVISAAVPLTRSIVLASIETVLLSSTQETKKNALSCVIKLLQSIQEQGLDPLPGKILQLLPSNMLEDMETLKKIPNNEKFVCVYLRSLITNNGNIGVSETKNLKKLDITFSKHQLSVVTADLLNSIMNNSASTNNYYIDLLKYLITENQELFLENLEKFNIKVSDLEMMVQSTLVDSLQTVPSDDEVVDIKDSENDVDENLLEIYEANKSSIRSFLADDENSQITDKYNLLENLFVKSILSNSTASFLDTCFPDKESAVSFLLRLATSRCPIKSRLLSIVKLVQIVESLDSDVFAGTIIPVSITLLIDPIQQIRQSAVTLIKALESSCSRSSAKKILLADVLYGSESQDFAVVSPKDSKPLLESLDESSPNFIVDDTALFSCLETLLQNKKLGKIYLALFTTHALSVKIPAIKLNLINITIKSAENLKFAASPSTLFEDVLQLYVQSRDKWIKRCEQTQCDSIIFERTLLKLVIPKEKNEFAIKFLESALASPYEQLSNLAKDQLIEILPTLKFDFQIKIINDILEEYLTDNIVNYDPVEILESVEIKNVVFIELLKSCTLNTNEPSSQPANLPKRRRRSSQSTRQAMKDDEVSNIASTHLKKVTMLLEILDVSSKKPYFDPSFELLNLIFTILDDLETLGKDGKLPILYTQETIASCLKNIIERLKDMNVVVKNPSAIRADVIVSAIRASDSPQVQNKLLLVIAALASLSPELVLHSVMPIFTFMGAHTIRQDDEFSGHVVEQTIICVVPALANAAQYGKIDEIEFLLASFVSAFLHVPRHRRVRLFTTLARTLGGDLSIHLILFLCGQQYVNAYMKHRMGDCSALVDFATVFLQAFSANEELDAAIKFLDLWKHIPEVPVEKDSQEFKELSSRVIFGPSIVTMTKSELYNWRKGLVSFIRHALTDAKSGSDIPKLRLKVASLILEDKNTDILLNSFSSLITYLLDVIETSTKRLEDPEILKKFHKLLGDVLGLLPIQYYSKSVNDILNAPSTSVETMKSLISLTAAKFNLEHTENAYAHEGIALLMPTLQEKISSSADIELSQASLDTMAALVHRFGNSIASANLVKFLGVISGECGLANKNSPELTISSINCITSIIVIVGVKMIGLFPKIVPPIFKIFEGCVNSKQESARLIQISITVFFSTLVKKIPNFLTPNIKDILKTLLRANLVSDSIRSNVLEIVVEYIDSKLVMSSLCSLWAFAAGLNATSLGLFIGTMENTIEKMNKAAAVSESTLFFRFLTNALEYRAISAFDSNTVGRVESMIHNCAIVYVMKLNDKSFRPFLAMIVRWAFDGEGVVTEIGEVERLESFYKFFNKLQENLRAIITSYYSYILDSTISLLNRFASGELSSSSLRRLILISLTSSFKYDQTEYWLVNSRFDSISEALTSQLHNIEDSIGKHLVKALCSLAQDTSSSDDHNKKLNELIISHMRVIGDKEPNAREKYWSVKALTTIYKRVGESWLSLLPQLVPIIAELLEDDDDDIQTEVREGLAKIMEELMGESLDHLLA</sequence>
<comment type="subunit">
    <text evidence="9">Component of the ribosomal small subunit (SSU) processome.</text>
</comment>
<comment type="function">
    <text evidence="9">Involved in nucleolar processing of pre-18S ribosomal RNA.</text>
</comment>
<feature type="repeat" description="HEAT" evidence="8">
    <location>
        <begin position="1987"/>
        <end position="2025"/>
    </location>
</feature>
<evidence type="ECO:0000256" key="2">
    <source>
        <dbReference type="ARBA" id="ARBA00010559"/>
    </source>
</evidence>
<dbReference type="SUPFAM" id="SSF48371">
    <property type="entry name" value="ARM repeat"/>
    <property type="match status" value="1"/>
</dbReference>
<keyword evidence="7 9" id="KW-0687">Ribonucleoprotein</keyword>
<dbReference type="SMART" id="SM01036">
    <property type="entry name" value="BP28CT"/>
    <property type="match status" value="1"/>
</dbReference>
<feature type="domain" description="BP28 C-terminal" evidence="11">
    <location>
        <begin position="1745"/>
        <end position="1891"/>
    </location>
</feature>
<gene>
    <name evidence="12" type="ORF">BOH78_3680</name>
</gene>
<evidence type="ECO:0000256" key="5">
    <source>
        <dbReference type="ARBA" id="ARBA00022552"/>
    </source>
</evidence>
<accession>A0A1V2LKV3</accession>
<dbReference type="InterPro" id="IPR021133">
    <property type="entry name" value="HEAT_type_2"/>
</dbReference>
<dbReference type="InterPro" id="IPR022125">
    <property type="entry name" value="U3snoRNP10_N"/>
</dbReference>
<keyword evidence="5 9" id="KW-0698">rRNA processing</keyword>